<dbReference type="Gene3D" id="1.10.246.200">
    <property type="entry name" value="WPP domain"/>
    <property type="match status" value="1"/>
</dbReference>
<evidence type="ECO:0000256" key="3">
    <source>
        <dbReference type="ARBA" id="ARBA00022490"/>
    </source>
</evidence>
<reference evidence="7" key="1">
    <citation type="submission" date="2023-05" db="EMBL/GenBank/DDBJ databases">
        <title>Nepenthes gracilis genome sequencing.</title>
        <authorList>
            <person name="Fukushima K."/>
        </authorList>
    </citation>
    <scope>NUCLEOTIDE SEQUENCE</scope>
    <source>
        <strain evidence="7">SING2019-196</strain>
    </source>
</reference>
<dbReference type="PANTHER" id="PTHR34362">
    <property type="entry name" value="WPP DOMAIN-CONTAINING PROTEIN 1-RELATED"/>
    <property type="match status" value="1"/>
</dbReference>
<dbReference type="InterPro" id="IPR044692">
    <property type="entry name" value="WPP1/2/3"/>
</dbReference>
<comment type="subcellular location">
    <subcellularLocation>
        <location evidence="2">Cytoplasm</location>
    </subcellularLocation>
    <subcellularLocation>
        <location evidence="1">Nucleus</location>
    </subcellularLocation>
</comment>
<evidence type="ECO:0000256" key="2">
    <source>
        <dbReference type="ARBA" id="ARBA00004496"/>
    </source>
</evidence>
<dbReference type="GO" id="GO:0005737">
    <property type="term" value="C:cytoplasm"/>
    <property type="evidence" value="ECO:0007669"/>
    <property type="project" value="UniProtKB-SubCell"/>
</dbReference>
<dbReference type="AlphaFoldDB" id="A0AAD3SN78"/>
<feature type="compositionally biased region" description="Polar residues" evidence="5">
    <location>
        <begin position="172"/>
        <end position="183"/>
    </location>
</feature>
<protein>
    <recommendedName>
        <fullName evidence="6">WPP domain-containing protein</fullName>
    </recommendedName>
</protein>
<dbReference type="Proteomes" id="UP001279734">
    <property type="component" value="Unassembled WGS sequence"/>
</dbReference>
<feature type="region of interest" description="Disordered" evidence="5">
    <location>
        <begin position="30"/>
        <end position="50"/>
    </location>
</feature>
<evidence type="ECO:0000313" key="7">
    <source>
        <dbReference type="EMBL" id="GMH13834.1"/>
    </source>
</evidence>
<sequence>MAEIQGTTTTASSPPPEEQPQALLLKALTMAESDDSQQQRSAPSENLSQKFEKLSIPSSFSIWPPTQRTRDAVINSLIETLSQQSVLSKRYGSMPPNEAAATARALEEEAFTAASAAAGLADAASFDDGIEILHVYSKEISKRMLDAVKSRAATATTPEVSSVQSPSVVPADSTTATVSMEKV</sequence>
<evidence type="ECO:0000256" key="4">
    <source>
        <dbReference type="ARBA" id="ARBA00023242"/>
    </source>
</evidence>
<gene>
    <name evidence="7" type="ORF">Nepgr_015675</name>
</gene>
<evidence type="ECO:0000256" key="5">
    <source>
        <dbReference type="SAM" id="MobiDB-lite"/>
    </source>
</evidence>
<evidence type="ECO:0000256" key="1">
    <source>
        <dbReference type="ARBA" id="ARBA00004123"/>
    </source>
</evidence>
<organism evidence="7 8">
    <name type="scientific">Nepenthes gracilis</name>
    <name type="common">Slender pitcher plant</name>
    <dbReference type="NCBI Taxonomy" id="150966"/>
    <lineage>
        <taxon>Eukaryota</taxon>
        <taxon>Viridiplantae</taxon>
        <taxon>Streptophyta</taxon>
        <taxon>Embryophyta</taxon>
        <taxon>Tracheophyta</taxon>
        <taxon>Spermatophyta</taxon>
        <taxon>Magnoliopsida</taxon>
        <taxon>eudicotyledons</taxon>
        <taxon>Gunneridae</taxon>
        <taxon>Pentapetalae</taxon>
        <taxon>Caryophyllales</taxon>
        <taxon>Nepenthaceae</taxon>
        <taxon>Nepenthes</taxon>
    </lineage>
</organism>
<feature type="region of interest" description="Disordered" evidence="5">
    <location>
        <begin position="1"/>
        <end position="20"/>
    </location>
</feature>
<feature type="region of interest" description="Disordered" evidence="5">
    <location>
        <begin position="153"/>
        <end position="183"/>
    </location>
</feature>
<dbReference type="EMBL" id="BSYO01000013">
    <property type="protein sequence ID" value="GMH13834.1"/>
    <property type="molecule type" value="Genomic_DNA"/>
</dbReference>
<accession>A0AAD3SN78</accession>
<evidence type="ECO:0000313" key="8">
    <source>
        <dbReference type="Proteomes" id="UP001279734"/>
    </source>
</evidence>
<name>A0AAD3SN78_NEPGR</name>
<feature type="compositionally biased region" description="Polar residues" evidence="5">
    <location>
        <begin position="36"/>
        <end position="49"/>
    </location>
</feature>
<dbReference type="Pfam" id="PF13943">
    <property type="entry name" value="WPP"/>
    <property type="match status" value="1"/>
</dbReference>
<keyword evidence="8" id="KW-1185">Reference proteome</keyword>
<comment type="caution">
    <text evidence="7">The sequence shown here is derived from an EMBL/GenBank/DDBJ whole genome shotgun (WGS) entry which is preliminary data.</text>
</comment>
<dbReference type="PANTHER" id="PTHR34362:SF1">
    <property type="entry name" value="WPP DOMAIN-CONTAINING PROTEIN 1-RELATED"/>
    <property type="match status" value="1"/>
</dbReference>
<dbReference type="InterPro" id="IPR025265">
    <property type="entry name" value="WPP_dom"/>
</dbReference>
<keyword evidence="3" id="KW-0963">Cytoplasm</keyword>
<keyword evidence="4" id="KW-0539">Nucleus</keyword>
<dbReference type="GO" id="GO:0048527">
    <property type="term" value="P:lateral root development"/>
    <property type="evidence" value="ECO:0007669"/>
    <property type="project" value="InterPro"/>
</dbReference>
<proteinExistence type="predicted"/>
<dbReference type="GO" id="GO:0005634">
    <property type="term" value="C:nucleus"/>
    <property type="evidence" value="ECO:0007669"/>
    <property type="project" value="UniProtKB-SubCell"/>
</dbReference>
<feature type="domain" description="WPP" evidence="6">
    <location>
        <begin position="59"/>
        <end position="156"/>
    </location>
</feature>
<dbReference type="InterPro" id="IPR038214">
    <property type="entry name" value="WPP_sf"/>
</dbReference>
<feature type="compositionally biased region" description="Low complexity" evidence="5">
    <location>
        <begin position="160"/>
        <end position="170"/>
    </location>
</feature>
<dbReference type="GO" id="GO:0000278">
    <property type="term" value="P:mitotic cell cycle"/>
    <property type="evidence" value="ECO:0007669"/>
    <property type="project" value="InterPro"/>
</dbReference>
<evidence type="ECO:0000259" key="6">
    <source>
        <dbReference type="Pfam" id="PF13943"/>
    </source>
</evidence>